<keyword evidence="8" id="KW-0547">Nucleotide-binding</keyword>
<dbReference type="InterPro" id="IPR036097">
    <property type="entry name" value="HisK_dim/P_sf"/>
</dbReference>
<evidence type="ECO:0000256" key="4">
    <source>
        <dbReference type="ARBA" id="ARBA00022475"/>
    </source>
</evidence>
<evidence type="ECO:0000256" key="9">
    <source>
        <dbReference type="ARBA" id="ARBA00022777"/>
    </source>
</evidence>
<dbReference type="EC" id="2.7.13.3" evidence="3"/>
<gene>
    <name evidence="17" type="ORF">ACFSX3_30550</name>
</gene>
<keyword evidence="5" id="KW-0597">Phosphoprotein</keyword>
<evidence type="ECO:0000259" key="16">
    <source>
        <dbReference type="PROSITE" id="PS50885"/>
    </source>
</evidence>
<dbReference type="Gene3D" id="2.60.40.1630">
    <property type="entry name" value="bacillus anthracis domain"/>
    <property type="match status" value="1"/>
</dbReference>
<dbReference type="Pfam" id="PF02518">
    <property type="entry name" value="HATPase_c"/>
    <property type="match status" value="1"/>
</dbReference>
<evidence type="ECO:0000256" key="1">
    <source>
        <dbReference type="ARBA" id="ARBA00000085"/>
    </source>
</evidence>
<keyword evidence="12" id="KW-0902">Two-component regulatory system</keyword>
<feature type="transmembrane region" description="Helical" evidence="14">
    <location>
        <begin position="439"/>
        <end position="457"/>
    </location>
</feature>
<dbReference type="Pfam" id="PF00512">
    <property type="entry name" value="HisKA"/>
    <property type="match status" value="1"/>
</dbReference>
<evidence type="ECO:0000313" key="18">
    <source>
        <dbReference type="Proteomes" id="UP001597448"/>
    </source>
</evidence>
<evidence type="ECO:0000256" key="10">
    <source>
        <dbReference type="ARBA" id="ARBA00022840"/>
    </source>
</evidence>
<evidence type="ECO:0000256" key="2">
    <source>
        <dbReference type="ARBA" id="ARBA00004651"/>
    </source>
</evidence>
<keyword evidence="7 14" id="KW-0812">Transmembrane</keyword>
<evidence type="ECO:0000256" key="5">
    <source>
        <dbReference type="ARBA" id="ARBA00022553"/>
    </source>
</evidence>
<dbReference type="InterPro" id="IPR003594">
    <property type="entry name" value="HATPase_dom"/>
</dbReference>
<dbReference type="CDD" id="cd00082">
    <property type="entry name" value="HisKA"/>
    <property type="match status" value="1"/>
</dbReference>
<dbReference type="Gene3D" id="1.10.287.130">
    <property type="match status" value="1"/>
</dbReference>
<dbReference type="InterPro" id="IPR003660">
    <property type="entry name" value="HAMP_dom"/>
</dbReference>
<evidence type="ECO:0000256" key="13">
    <source>
        <dbReference type="ARBA" id="ARBA00023136"/>
    </source>
</evidence>
<evidence type="ECO:0000256" key="3">
    <source>
        <dbReference type="ARBA" id="ARBA00012438"/>
    </source>
</evidence>
<feature type="domain" description="HAMP" evidence="16">
    <location>
        <begin position="116"/>
        <end position="162"/>
    </location>
</feature>
<keyword evidence="18" id="KW-1185">Reference proteome</keyword>
<protein>
    <recommendedName>
        <fullName evidence="3">histidine kinase</fullName>
        <ecNumber evidence="3">2.7.13.3</ecNumber>
    </recommendedName>
</protein>
<evidence type="ECO:0000256" key="11">
    <source>
        <dbReference type="ARBA" id="ARBA00022989"/>
    </source>
</evidence>
<sequence length="625" mass="69618">MLIMVGSLALTGAVISFGYFMAGELQKIEYVAAPINWSIEHAGSVRVMIITGIILFPVTFFLASLRLVQDLREINAGLQELSAGRIGRVITVKGKDELSLVAESMNQLSSEWDQYLSEITRGLKEISNGQFDHQIPDIAGNQLGEVAHSINQMSTQLKHSIAEERKAEKTKNDLITGVSHDLRTPLTSILGFLEVIEEDRYQDELEMRYYINIAYEKSLTLRRLIDELFEYTRINNGMPLELSELDIAGLIRQLEEEFVPITENAGMEIRLNMQEGEFKIQADGGLLVRAYENIIANAIQYGKAGRYIDIDIAKDGDVLVVRIQNYGDPIPERDLPFIFDRFYRVERSRSKQTGGTGLGLAIAKSIIDVHGGSITVHSSKKATIFETRLPDSGIHQAQAAVPEEVHNEIERVPTAIPKRGLSPKQRISPRKRSLFQSRLPAVSMIVLLICAVVLFSVKNSFTSPLMVKLDANSDPALMPASENDMMTSIGGKSDQGYTLFIHRYMYDSQNLILQYSIKNFNEISQSQWAKQSVKPTFKLDPSTIQAVPGIATDPGVTLAKNGTINYSFNGTTPPDKFMLKVSVKELILSDDTAQQLTLAGNWSFEIPVKKNYIRKANGQSSPLLN</sequence>
<evidence type="ECO:0000256" key="12">
    <source>
        <dbReference type="ARBA" id="ARBA00023012"/>
    </source>
</evidence>
<dbReference type="SUPFAM" id="SSF55874">
    <property type="entry name" value="ATPase domain of HSP90 chaperone/DNA topoisomerase II/histidine kinase"/>
    <property type="match status" value="1"/>
</dbReference>
<keyword evidence="13 14" id="KW-0472">Membrane</keyword>
<feature type="transmembrane region" description="Helical" evidence="14">
    <location>
        <begin position="46"/>
        <end position="68"/>
    </location>
</feature>
<keyword evidence="9" id="KW-0418">Kinase</keyword>
<dbReference type="InterPro" id="IPR036890">
    <property type="entry name" value="HATPase_C_sf"/>
</dbReference>
<keyword evidence="10 17" id="KW-0067">ATP-binding</keyword>
<comment type="catalytic activity">
    <reaction evidence="1">
        <text>ATP + protein L-histidine = ADP + protein N-phospho-L-histidine.</text>
        <dbReference type="EC" id="2.7.13.3"/>
    </reaction>
</comment>
<dbReference type="Pfam" id="PF00672">
    <property type="entry name" value="HAMP"/>
    <property type="match status" value="2"/>
</dbReference>
<dbReference type="SUPFAM" id="SSF47384">
    <property type="entry name" value="Homodimeric domain of signal transducing histidine kinase"/>
    <property type="match status" value="1"/>
</dbReference>
<dbReference type="SMART" id="SM00387">
    <property type="entry name" value="HATPase_c"/>
    <property type="match status" value="1"/>
</dbReference>
<evidence type="ECO:0000313" key="17">
    <source>
        <dbReference type="EMBL" id="MFD2414202.1"/>
    </source>
</evidence>
<feature type="domain" description="Histidine kinase" evidence="15">
    <location>
        <begin position="177"/>
        <end position="393"/>
    </location>
</feature>
<dbReference type="Gene3D" id="6.10.340.10">
    <property type="match status" value="2"/>
</dbReference>
<dbReference type="CDD" id="cd06225">
    <property type="entry name" value="HAMP"/>
    <property type="match status" value="2"/>
</dbReference>
<keyword evidence="11 14" id="KW-1133">Transmembrane helix</keyword>
<evidence type="ECO:0000256" key="8">
    <source>
        <dbReference type="ARBA" id="ARBA00022741"/>
    </source>
</evidence>
<dbReference type="Proteomes" id="UP001597448">
    <property type="component" value="Unassembled WGS sequence"/>
</dbReference>
<evidence type="ECO:0000259" key="15">
    <source>
        <dbReference type="PROSITE" id="PS50109"/>
    </source>
</evidence>
<organism evidence="17 18">
    <name type="scientific">Paenibacillus rhizoplanae</name>
    <dbReference type="NCBI Taxonomy" id="1917181"/>
    <lineage>
        <taxon>Bacteria</taxon>
        <taxon>Bacillati</taxon>
        <taxon>Bacillota</taxon>
        <taxon>Bacilli</taxon>
        <taxon>Bacillales</taxon>
        <taxon>Paenibacillaceae</taxon>
        <taxon>Paenibacillus</taxon>
    </lineage>
</organism>
<reference evidence="18" key="1">
    <citation type="journal article" date="2019" name="Int. J. Syst. Evol. Microbiol.">
        <title>The Global Catalogue of Microorganisms (GCM) 10K type strain sequencing project: providing services to taxonomists for standard genome sequencing and annotation.</title>
        <authorList>
            <consortium name="The Broad Institute Genomics Platform"/>
            <consortium name="The Broad Institute Genome Sequencing Center for Infectious Disease"/>
            <person name="Wu L."/>
            <person name="Ma J."/>
        </authorList>
    </citation>
    <scope>NUCLEOTIDE SEQUENCE [LARGE SCALE GENOMIC DNA]</scope>
    <source>
        <strain evidence="18">CCM 8725</strain>
    </source>
</reference>
<dbReference type="InterPro" id="IPR005467">
    <property type="entry name" value="His_kinase_dom"/>
</dbReference>
<evidence type="ECO:0000256" key="14">
    <source>
        <dbReference type="SAM" id="Phobius"/>
    </source>
</evidence>
<name>A0ABW5FKF4_9BACL</name>
<keyword evidence="6" id="KW-0808">Transferase</keyword>
<evidence type="ECO:0000256" key="6">
    <source>
        <dbReference type="ARBA" id="ARBA00022679"/>
    </source>
</evidence>
<dbReference type="GO" id="GO:0005524">
    <property type="term" value="F:ATP binding"/>
    <property type="evidence" value="ECO:0007669"/>
    <property type="project" value="UniProtKB-KW"/>
</dbReference>
<comment type="subcellular location">
    <subcellularLocation>
        <location evidence="2">Cell membrane</location>
        <topology evidence="2">Multi-pass membrane protein</topology>
    </subcellularLocation>
</comment>
<dbReference type="PRINTS" id="PR00344">
    <property type="entry name" value="BCTRLSENSOR"/>
</dbReference>
<dbReference type="InterPro" id="IPR003661">
    <property type="entry name" value="HisK_dim/P_dom"/>
</dbReference>
<dbReference type="Gene3D" id="3.30.565.10">
    <property type="entry name" value="Histidine kinase-like ATPase, C-terminal domain"/>
    <property type="match status" value="1"/>
</dbReference>
<dbReference type="CDD" id="cd00075">
    <property type="entry name" value="HATPase"/>
    <property type="match status" value="1"/>
</dbReference>
<dbReference type="SMART" id="SM00304">
    <property type="entry name" value="HAMP"/>
    <property type="match status" value="2"/>
</dbReference>
<dbReference type="EMBL" id="JBHUKY010000091">
    <property type="protein sequence ID" value="MFD2414202.1"/>
    <property type="molecule type" value="Genomic_DNA"/>
</dbReference>
<dbReference type="SMART" id="SM00388">
    <property type="entry name" value="HisKA"/>
    <property type="match status" value="1"/>
</dbReference>
<dbReference type="PANTHER" id="PTHR45528">
    <property type="entry name" value="SENSOR HISTIDINE KINASE CPXA"/>
    <property type="match status" value="1"/>
</dbReference>
<feature type="domain" description="HAMP" evidence="16">
    <location>
        <begin position="65"/>
        <end position="111"/>
    </location>
</feature>
<proteinExistence type="predicted"/>
<comment type="caution">
    <text evidence="17">The sequence shown here is derived from an EMBL/GenBank/DDBJ whole genome shotgun (WGS) entry which is preliminary data.</text>
</comment>
<evidence type="ECO:0000256" key="7">
    <source>
        <dbReference type="ARBA" id="ARBA00022692"/>
    </source>
</evidence>
<dbReference type="PROSITE" id="PS50109">
    <property type="entry name" value="HIS_KIN"/>
    <property type="match status" value="1"/>
</dbReference>
<dbReference type="PROSITE" id="PS50885">
    <property type="entry name" value="HAMP"/>
    <property type="match status" value="2"/>
</dbReference>
<dbReference type="RefSeq" id="WP_209994682.1">
    <property type="nucleotide sequence ID" value="NZ_JBHUKY010000091.1"/>
</dbReference>
<dbReference type="InterPro" id="IPR004358">
    <property type="entry name" value="Sig_transdc_His_kin-like_C"/>
</dbReference>
<dbReference type="PANTHER" id="PTHR45528:SF1">
    <property type="entry name" value="SENSOR HISTIDINE KINASE CPXA"/>
    <property type="match status" value="1"/>
</dbReference>
<accession>A0ABW5FKF4</accession>
<keyword evidence="4" id="KW-1003">Cell membrane</keyword>
<dbReference type="InterPro" id="IPR050398">
    <property type="entry name" value="HssS/ArlS-like"/>
</dbReference>